<reference evidence="2 3" key="1">
    <citation type="submission" date="2019-01" db="EMBL/GenBank/DDBJ databases">
        <title>Genomes sequencing and comparative genomics of infectious freshwater microsporidia, Cucumispora dikerogammari and Thelohania contejeani.</title>
        <authorList>
            <person name="Cormier A."/>
            <person name="Giraud I."/>
            <person name="Wattier R."/>
            <person name="Teixeira M."/>
            <person name="Grandjean F."/>
            <person name="Rigaud T."/>
            <person name="Cordaux R."/>
        </authorList>
    </citation>
    <scope>NUCLEOTIDE SEQUENCE [LARGE SCALE GENOMIC DNA]</scope>
    <source>
        <strain evidence="2">T1</strain>
        <tissue evidence="2">Spores</tissue>
    </source>
</reference>
<name>A0ABQ7HXS2_9MICR</name>
<gene>
    <name evidence="2" type="primary">CCNB1IP1</name>
    <name evidence="2" type="ORF">TCON_1835</name>
</gene>
<dbReference type="PANTHER" id="PTHR14305">
    <property type="entry name" value="E3 UBIQUITIN-PROTEIN LIGASE CCNB1IP1"/>
    <property type="match status" value="1"/>
</dbReference>
<keyword evidence="3" id="KW-1185">Reference proteome</keyword>
<dbReference type="PANTHER" id="PTHR14305:SF0">
    <property type="entry name" value="E3 UBIQUITIN-PROTEIN LIGASE CCNB1IP1"/>
    <property type="match status" value="1"/>
</dbReference>
<sequence>MQLICNNVKCQSDILKLALITICSHIFCQKCFPIVKKNMVCIACRSFLKESEIFLKELDFLPCLIGYPPDEIFEASQRGISFWIYQSEQNQLISNLHIEKASEQVYKYKNEVKTLRSAGDLEVQSLRQKLDRLECALERERQNGYDLSQLLSEKTKQYQKLLSINEKIRYRDGMKNISVYKKNQSLNESQ</sequence>
<dbReference type="Proteomes" id="UP001516464">
    <property type="component" value="Unassembled WGS sequence"/>
</dbReference>
<keyword evidence="1" id="KW-0175">Coiled coil</keyword>
<dbReference type="EMBL" id="SBIQ01000152">
    <property type="protein sequence ID" value="KAF7682950.1"/>
    <property type="molecule type" value="Genomic_DNA"/>
</dbReference>
<organism evidence="2 3">
    <name type="scientific">Astathelohania contejeani</name>
    <dbReference type="NCBI Taxonomy" id="164912"/>
    <lineage>
        <taxon>Eukaryota</taxon>
        <taxon>Fungi</taxon>
        <taxon>Fungi incertae sedis</taxon>
        <taxon>Microsporidia</taxon>
        <taxon>Astathelohaniidae</taxon>
        <taxon>Astathelohania</taxon>
    </lineage>
</organism>
<evidence type="ECO:0000256" key="1">
    <source>
        <dbReference type="SAM" id="Coils"/>
    </source>
</evidence>
<feature type="coiled-coil region" evidence="1">
    <location>
        <begin position="98"/>
        <end position="143"/>
    </location>
</feature>
<comment type="caution">
    <text evidence="2">The sequence shown here is derived from an EMBL/GenBank/DDBJ whole genome shotgun (WGS) entry which is preliminary data.</text>
</comment>
<protein>
    <submittedName>
        <fullName evidence="2">E3 ubiquitin-protein ligase CCNB1IP1</fullName>
    </submittedName>
</protein>
<evidence type="ECO:0000313" key="2">
    <source>
        <dbReference type="EMBL" id="KAF7682950.1"/>
    </source>
</evidence>
<accession>A0ABQ7HXS2</accession>
<dbReference type="InterPro" id="IPR042448">
    <property type="entry name" value="CCNB1IP1"/>
</dbReference>
<proteinExistence type="predicted"/>
<evidence type="ECO:0000313" key="3">
    <source>
        <dbReference type="Proteomes" id="UP001516464"/>
    </source>
</evidence>